<reference evidence="1 2" key="1">
    <citation type="journal article" date="2018" name="Nat. Genet.">
        <title>Extensive intraspecific gene order and gene structural variations between Mo17 and other maize genomes.</title>
        <authorList>
            <person name="Sun S."/>
            <person name="Zhou Y."/>
            <person name="Chen J."/>
            <person name="Shi J."/>
            <person name="Zhao H."/>
            <person name="Zhao H."/>
            <person name="Song W."/>
            <person name="Zhang M."/>
            <person name="Cui Y."/>
            <person name="Dong X."/>
            <person name="Liu H."/>
            <person name="Ma X."/>
            <person name="Jiao Y."/>
            <person name="Wang B."/>
            <person name="Wei X."/>
            <person name="Stein J.C."/>
            <person name="Glaubitz J.C."/>
            <person name="Lu F."/>
            <person name="Yu G."/>
            <person name="Liang C."/>
            <person name="Fengler K."/>
            <person name="Li B."/>
            <person name="Rafalski A."/>
            <person name="Schnable P.S."/>
            <person name="Ware D.H."/>
            <person name="Buckler E.S."/>
            <person name="Lai J."/>
        </authorList>
    </citation>
    <scope>NUCLEOTIDE SEQUENCE [LARGE SCALE GENOMIC DNA]</scope>
    <source>
        <strain evidence="2">cv. Missouri 17</strain>
        <tissue evidence="1">Seedling</tissue>
    </source>
</reference>
<protein>
    <submittedName>
        <fullName evidence="1">Uncharacterized protein</fullName>
    </submittedName>
</protein>
<evidence type="ECO:0000313" key="1">
    <source>
        <dbReference type="EMBL" id="PWZ33424.1"/>
    </source>
</evidence>
<name>A0A3L6FJJ8_MAIZE</name>
<accession>A0A3L6FJJ8</accession>
<evidence type="ECO:0000313" key="2">
    <source>
        <dbReference type="Proteomes" id="UP000251960"/>
    </source>
</evidence>
<dbReference type="ExpressionAtlas" id="A0A3L6FJJ8">
    <property type="expression patterns" value="baseline"/>
</dbReference>
<dbReference type="Proteomes" id="UP000251960">
    <property type="component" value="Chromosome 3"/>
</dbReference>
<dbReference type="PANTHER" id="PTHR34395:SF15">
    <property type="entry name" value="OS09G0292400 PROTEIN"/>
    <property type="match status" value="1"/>
</dbReference>
<gene>
    <name evidence="1" type="ORF">Zm00014a_036129</name>
</gene>
<dbReference type="AlphaFoldDB" id="A0A3L6FJJ8"/>
<organism evidence="1 2">
    <name type="scientific">Zea mays</name>
    <name type="common">Maize</name>
    <dbReference type="NCBI Taxonomy" id="4577"/>
    <lineage>
        <taxon>Eukaryota</taxon>
        <taxon>Viridiplantae</taxon>
        <taxon>Streptophyta</taxon>
        <taxon>Embryophyta</taxon>
        <taxon>Tracheophyta</taxon>
        <taxon>Spermatophyta</taxon>
        <taxon>Magnoliopsida</taxon>
        <taxon>Liliopsida</taxon>
        <taxon>Poales</taxon>
        <taxon>Poaceae</taxon>
        <taxon>PACMAD clade</taxon>
        <taxon>Panicoideae</taxon>
        <taxon>Andropogonodae</taxon>
        <taxon>Andropogoneae</taxon>
        <taxon>Tripsacinae</taxon>
        <taxon>Zea</taxon>
    </lineage>
</organism>
<dbReference type="EMBL" id="NCVQ01000004">
    <property type="protein sequence ID" value="PWZ33424.1"/>
    <property type="molecule type" value="Genomic_DNA"/>
</dbReference>
<comment type="caution">
    <text evidence="1">The sequence shown here is derived from an EMBL/GenBank/DDBJ whole genome shotgun (WGS) entry which is preliminary data.</text>
</comment>
<sequence length="211" mass="24708">MFYQSFPRAKKFQKKSFPIFDALGELYDGHIAQGTWNITSTQLPQEWNTISNEEEQVNTTRMNEEGIIQQQPQEEDSRLEQDEDPIIEMSEQRVHVTTRRSTASIINQDKEAKRMKNDPLEGLVGRYLDLKSKQVEDEVTQMAKRKESAQGNDFSIMRCIYVLRSMKVTEDEKIKAAEVFDIPNNRETVISFSIDEPETTLLWLRWKIDKL</sequence>
<proteinExistence type="predicted"/>
<dbReference type="PANTHER" id="PTHR34395">
    <property type="entry name" value="OS11G0427500 PROTEIN"/>
    <property type="match status" value="1"/>
</dbReference>